<feature type="region of interest" description="Disordered" evidence="2">
    <location>
        <begin position="340"/>
        <end position="384"/>
    </location>
</feature>
<feature type="region of interest" description="Disordered" evidence="2">
    <location>
        <begin position="399"/>
        <end position="453"/>
    </location>
</feature>
<evidence type="ECO:0000313" key="3">
    <source>
        <dbReference type="EMBL" id="KAK4252650.1"/>
    </source>
</evidence>
<evidence type="ECO:0000256" key="1">
    <source>
        <dbReference type="SAM" id="Coils"/>
    </source>
</evidence>
<keyword evidence="4" id="KW-1185">Reference proteome</keyword>
<dbReference type="GO" id="GO:0043565">
    <property type="term" value="F:sequence-specific DNA binding"/>
    <property type="evidence" value="ECO:0007669"/>
    <property type="project" value="InterPro"/>
</dbReference>
<dbReference type="PANTHER" id="PTHR36890">
    <property type="entry name" value="PROTEIN CYCLOPS"/>
    <property type="match status" value="1"/>
</dbReference>
<evidence type="ECO:0000313" key="4">
    <source>
        <dbReference type="Proteomes" id="UP001293593"/>
    </source>
</evidence>
<evidence type="ECO:0008006" key="5">
    <source>
        <dbReference type="Google" id="ProtNLM"/>
    </source>
</evidence>
<feature type="compositionally biased region" description="Basic and acidic residues" evidence="2">
    <location>
        <begin position="435"/>
        <end position="445"/>
    </location>
</feature>
<dbReference type="GO" id="GO:0005634">
    <property type="term" value="C:nucleus"/>
    <property type="evidence" value="ECO:0007669"/>
    <property type="project" value="InterPro"/>
</dbReference>
<dbReference type="Proteomes" id="UP001293593">
    <property type="component" value="Unassembled WGS sequence"/>
</dbReference>
<proteinExistence type="predicted"/>
<dbReference type="AlphaFoldDB" id="A0AAE1JJM9"/>
<feature type="compositionally biased region" description="Low complexity" evidence="2">
    <location>
        <begin position="340"/>
        <end position="352"/>
    </location>
</feature>
<comment type="caution">
    <text evidence="3">The sequence shown here is derived from an EMBL/GenBank/DDBJ whole genome shotgun (WGS) entry which is preliminary data.</text>
</comment>
<organism evidence="3 4">
    <name type="scientific">Acacia crassicarpa</name>
    <name type="common">northern wattle</name>
    <dbReference type="NCBI Taxonomy" id="499986"/>
    <lineage>
        <taxon>Eukaryota</taxon>
        <taxon>Viridiplantae</taxon>
        <taxon>Streptophyta</taxon>
        <taxon>Embryophyta</taxon>
        <taxon>Tracheophyta</taxon>
        <taxon>Spermatophyta</taxon>
        <taxon>Magnoliopsida</taxon>
        <taxon>eudicotyledons</taxon>
        <taxon>Gunneridae</taxon>
        <taxon>Pentapetalae</taxon>
        <taxon>rosids</taxon>
        <taxon>fabids</taxon>
        <taxon>Fabales</taxon>
        <taxon>Fabaceae</taxon>
        <taxon>Caesalpinioideae</taxon>
        <taxon>mimosoid clade</taxon>
        <taxon>Acacieae</taxon>
        <taxon>Acacia</taxon>
    </lineage>
</organism>
<accession>A0AAE1JJM9</accession>
<gene>
    <name evidence="3" type="ORF">QN277_014395</name>
</gene>
<protein>
    <recommendedName>
        <fullName evidence="5">Protein CYCLOPS</fullName>
    </recommendedName>
</protein>
<sequence>MEGRGFSGLYKNTSEELFLKTVMESPIGMPAPTMEMLGFKAVSQTFRTDSEELFKRWLTNGEGFNSTSIGHNSRLSQRISTDLANLSNPQHVGVISEEQNNEKLYTQNNLMVNDASGDFSEPPNRDAADRELQSGNLFLAKAWFLSDQRMTRSRSSELRRRYVEMQNAQATQGIESIHLVPHDGGGADALKQEVTNENGFGYLSPCELPNHKAMFMSPSNSSSSTFNTPQMGDADKVSSCVSMLKGTLERKRLNSHVDQKEAAEDSSNGTFVAQVDFAKTVFMEGQENWIYQKPINFQGASNGQVKDNHGVPQTLEGSMNLDMDGFANQTNPIYIGRASCEPSQSESSAAAPGVSSGLDAIEGPSISSQTPCEGSWKQVGVSKGSENRVKGFREQIMDNLKDDGKRKRLERYGSVTSAVSEDKGDATKKRRVERSRKMAEAKERNSTPPVPSDMQAVLKRCETLEKEVRSLKLNLSFMNRKDSEQTKQIEELQKQTEDLADEKERLLEEIERIVSETGKI</sequence>
<evidence type="ECO:0000256" key="2">
    <source>
        <dbReference type="SAM" id="MobiDB-lite"/>
    </source>
</evidence>
<dbReference type="GO" id="GO:0036377">
    <property type="term" value="P:arbuscular mycorrhizal association"/>
    <property type="evidence" value="ECO:0007669"/>
    <property type="project" value="InterPro"/>
</dbReference>
<feature type="coiled-coil region" evidence="1">
    <location>
        <begin position="454"/>
        <end position="516"/>
    </location>
</feature>
<dbReference type="InterPro" id="IPR040036">
    <property type="entry name" value="CYCLOPS"/>
</dbReference>
<reference evidence="3" key="1">
    <citation type="submission" date="2023-10" db="EMBL/GenBank/DDBJ databases">
        <title>Chromosome-level genome of the transformable northern wattle, Acacia crassicarpa.</title>
        <authorList>
            <person name="Massaro I."/>
            <person name="Sinha N.R."/>
            <person name="Poethig S."/>
            <person name="Leichty A.R."/>
        </authorList>
    </citation>
    <scope>NUCLEOTIDE SEQUENCE</scope>
    <source>
        <strain evidence="3">Acra3RX</strain>
        <tissue evidence="3">Leaf</tissue>
    </source>
</reference>
<name>A0AAE1JJM9_9FABA</name>
<dbReference type="EMBL" id="JAWXYG010000022">
    <property type="protein sequence ID" value="KAK4252650.1"/>
    <property type="molecule type" value="Genomic_DNA"/>
</dbReference>
<keyword evidence="1" id="KW-0175">Coiled coil</keyword>
<dbReference type="PANTHER" id="PTHR36890:SF1">
    <property type="entry name" value="PROTEIN CYCLOPS"/>
    <property type="match status" value="1"/>
</dbReference>